<evidence type="ECO:0000256" key="2">
    <source>
        <dbReference type="ARBA" id="ARBA00022618"/>
    </source>
</evidence>
<dbReference type="EMBL" id="DTGT01000382">
    <property type="protein sequence ID" value="HGH61945.1"/>
    <property type="molecule type" value="Genomic_DNA"/>
</dbReference>
<dbReference type="AlphaFoldDB" id="A0A7C4ETZ8"/>
<evidence type="ECO:0000313" key="5">
    <source>
        <dbReference type="EMBL" id="HGH61945.1"/>
    </source>
</evidence>
<dbReference type="SUPFAM" id="SSF46785">
    <property type="entry name" value="Winged helix' DNA-binding domain"/>
    <property type="match status" value="2"/>
</dbReference>
<dbReference type="NCBIfam" id="TIGR00281">
    <property type="entry name" value="SMC-Scp complex subunit ScpB"/>
    <property type="match status" value="1"/>
</dbReference>
<dbReference type="GO" id="GO:0051304">
    <property type="term" value="P:chromosome separation"/>
    <property type="evidence" value="ECO:0007669"/>
    <property type="project" value="InterPro"/>
</dbReference>
<organism evidence="5">
    <name type="scientific">Desulfomonile tiedjei</name>
    <dbReference type="NCBI Taxonomy" id="2358"/>
    <lineage>
        <taxon>Bacteria</taxon>
        <taxon>Pseudomonadati</taxon>
        <taxon>Thermodesulfobacteriota</taxon>
        <taxon>Desulfomonilia</taxon>
        <taxon>Desulfomonilales</taxon>
        <taxon>Desulfomonilaceae</taxon>
        <taxon>Desulfomonile</taxon>
    </lineage>
</organism>
<protein>
    <submittedName>
        <fullName evidence="5">SMC-Scp complex subunit ScpB</fullName>
    </submittedName>
</protein>
<keyword evidence="4" id="KW-0131">Cell cycle</keyword>
<dbReference type="Pfam" id="PF04079">
    <property type="entry name" value="SMC_ScpB"/>
    <property type="match status" value="1"/>
</dbReference>
<evidence type="ECO:0000256" key="4">
    <source>
        <dbReference type="ARBA" id="ARBA00023306"/>
    </source>
</evidence>
<keyword evidence="1" id="KW-0963">Cytoplasm</keyword>
<dbReference type="PANTHER" id="PTHR34298">
    <property type="entry name" value="SEGREGATION AND CONDENSATION PROTEIN B"/>
    <property type="match status" value="1"/>
</dbReference>
<accession>A0A7C4ETZ8</accession>
<dbReference type="GO" id="GO:0051301">
    <property type="term" value="P:cell division"/>
    <property type="evidence" value="ECO:0007669"/>
    <property type="project" value="UniProtKB-KW"/>
</dbReference>
<dbReference type="Gene3D" id="1.10.10.10">
    <property type="entry name" value="Winged helix-like DNA-binding domain superfamily/Winged helix DNA-binding domain"/>
    <property type="match status" value="2"/>
</dbReference>
<evidence type="ECO:0000256" key="3">
    <source>
        <dbReference type="ARBA" id="ARBA00022829"/>
    </source>
</evidence>
<keyword evidence="3" id="KW-0159">Chromosome partition</keyword>
<dbReference type="InterPro" id="IPR036390">
    <property type="entry name" value="WH_DNA-bd_sf"/>
</dbReference>
<reference evidence="5" key="1">
    <citation type="journal article" date="2020" name="mSystems">
        <title>Genome- and Community-Level Interaction Insights into Carbon Utilization and Element Cycling Functions of Hydrothermarchaeota in Hydrothermal Sediment.</title>
        <authorList>
            <person name="Zhou Z."/>
            <person name="Liu Y."/>
            <person name="Xu W."/>
            <person name="Pan J."/>
            <person name="Luo Z.H."/>
            <person name="Li M."/>
        </authorList>
    </citation>
    <scope>NUCLEOTIDE SEQUENCE [LARGE SCALE GENOMIC DNA]</scope>
    <source>
        <strain evidence="5">SpSt-769</strain>
    </source>
</reference>
<proteinExistence type="predicted"/>
<gene>
    <name evidence="5" type="primary">scpB</name>
    <name evidence="5" type="ORF">ENV54_11695</name>
</gene>
<sequence length="176" mass="19558">MNRSLTKSVVEGVIFAHSEPLSMETLERLLPAVPRSLLEEILQELEEEYNARSRGFTLTQVGGGYQFRTLPEVAPWILSLRSIRPTRLSRAALETLSVVAYNQPITKSRIEQIRGVESSSALKSLLERDLVTAAGKVDGPGRAILYATTPRFLEVFGLKDLSELPPLPEIEVIVDE</sequence>
<dbReference type="InterPro" id="IPR005234">
    <property type="entry name" value="ScpB_csome_segregation"/>
</dbReference>
<dbReference type="PIRSF" id="PIRSF019345">
    <property type="entry name" value="ScpB"/>
    <property type="match status" value="1"/>
</dbReference>
<name>A0A7C4ETZ8_9BACT</name>
<dbReference type="InterPro" id="IPR036388">
    <property type="entry name" value="WH-like_DNA-bd_sf"/>
</dbReference>
<dbReference type="PANTHER" id="PTHR34298:SF2">
    <property type="entry name" value="SEGREGATION AND CONDENSATION PROTEIN B"/>
    <property type="match status" value="1"/>
</dbReference>
<evidence type="ECO:0000256" key="1">
    <source>
        <dbReference type="ARBA" id="ARBA00022490"/>
    </source>
</evidence>
<comment type="caution">
    <text evidence="5">The sequence shown here is derived from an EMBL/GenBank/DDBJ whole genome shotgun (WGS) entry which is preliminary data.</text>
</comment>
<keyword evidence="2" id="KW-0132">Cell division</keyword>